<name>A0A1Y2AJ97_9TREE</name>
<dbReference type="AlphaFoldDB" id="A0A1Y2AJ97"/>
<evidence type="ECO:0000313" key="2">
    <source>
        <dbReference type="EMBL" id="ORY22380.1"/>
    </source>
</evidence>
<feature type="region of interest" description="Disordered" evidence="1">
    <location>
        <begin position="433"/>
        <end position="478"/>
    </location>
</feature>
<feature type="region of interest" description="Disordered" evidence="1">
    <location>
        <begin position="180"/>
        <end position="215"/>
    </location>
</feature>
<keyword evidence="3" id="KW-1185">Reference proteome</keyword>
<feature type="region of interest" description="Disordered" evidence="1">
    <location>
        <begin position="268"/>
        <end position="297"/>
    </location>
</feature>
<evidence type="ECO:0000313" key="3">
    <source>
        <dbReference type="Proteomes" id="UP000193986"/>
    </source>
</evidence>
<dbReference type="Proteomes" id="UP000193986">
    <property type="component" value="Unassembled WGS sequence"/>
</dbReference>
<protein>
    <submittedName>
        <fullName evidence="2">Uncharacterized protein</fullName>
    </submittedName>
</protein>
<sequence length="478" mass="53517">MPRPSLPRYVPAGPSRLPKPQHAQPPPPAPALLFNHEPEPLRLSRPHLYRAYLQHIRFIPDPHIWLMMIPRMKELCRHREALDETSDGYSSLVKPDVNDNDADDLPMGVVSFELERIRTLKRARKELAGMRAAVACHPHALQRLIERAYGQRGRIRRDLITRICETSPPPAPHPAAYLLGSGRPDLPPPLQATRPAPVPPQPASPRARQYVPKKAGKRKAVANWARDWDRVLVPLVLPQWLPRGQPSAMTGWEGCGVVESLRVLTGDDTGQVENGAQPLPLPSPTPTPSSSPSRYPIPDPRKLSTFLSLPANLQRLFPVNLPASTRDLERYGVPRRRETRANPSTWRGPRPLTLRLLQRIYRRFWDTLVWVRPADSGAWVRCSFHEMAAWEKGTELQDIPTMAGLKKRRKKGPMAVPFEQARFAHATEDEARWLEPAQAGSTLGNSPAPTSPINDTSTSPTSDKSIRTAKQTPISPAS</sequence>
<organism evidence="2 3">
    <name type="scientific">Naematelia encephala</name>
    <dbReference type="NCBI Taxonomy" id="71784"/>
    <lineage>
        <taxon>Eukaryota</taxon>
        <taxon>Fungi</taxon>
        <taxon>Dikarya</taxon>
        <taxon>Basidiomycota</taxon>
        <taxon>Agaricomycotina</taxon>
        <taxon>Tremellomycetes</taxon>
        <taxon>Tremellales</taxon>
        <taxon>Naemateliaceae</taxon>
        <taxon>Naematelia</taxon>
    </lineage>
</organism>
<dbReference type="OrthoDB" id="2575565at2759"/>
<feature type="compositionally biased region" description="Polar residues" evidence="1">
    <location>
        <begin position="439"/>
        <end position="478"/>
    </location>
</feature>
<feature type="compositionally biased region" description="Pro residues" evidence="1">
    <location>
        <begin position="185"/>
        <end position="203"/>
    </location>
</feature>
<gene>
    <name evidence="2" type="ORF">BCR39DRAFT_385607</name>
</gene>
<dbReference type="PANTHER" id="PTHR48148:SF2">
    <property type="entry name" value="PA14 DOMAIN-CONTAINING PROTEIN"/>
    <property type="match status" value="1"/>
</dbReference>
<feature type="region of interest" description="Disordered" evidence="1">
    <location>
        <begin position="1"/>
        <end position="32"/>
    </location>
</feature>
<comment type="caution">
    <text evidence="2">The sequence shown here is derived from an EMBL/GenBank/DDBJ whole genome shotgun (WGS) entry which is preliminary data.</text>
</comment>
<evidence type="ECO:0000256" key="1">
    <source>
        <dbReference type="SAM" id="MobiDB-lite"/>
    </source>
</evidence>
<feature type="compositionally biased region" description="Pro residues" evidence="1">
    <location>
        <begin position="279"/>
        <end position="289"/>
    </location>
</feature>
<dbReference type="EMBL" id="MCFC01000094">
    <property type="protein sequence ID" value="ORY22380.1"/>
    <property type="molecule type" value="Genomic_DNA"/>
</dbReference>
<reference evidence="2 3" key="1">
    <citation type="submission" date="2016-07" db="EMBL/GenBank/DDBJ databases">
        <title>Pervasive Adenine N6-methylation of Active Genes in Fungi.</title>
        <authorList>
            <consortium name="DOE Joint Genome Institute"/>
            <person name="Mondo S.J."/>
            <person name="Dannebaum R.O."/>
            <person name="Kuo R.C."/>
            <person name="Labutti K."/>
            <person name="Haridas S."/>
            <person name="Kuo A."/>
            <person name="Salamov A."/>
            <person name="Ahrendt S.R."/>
            <person name="Lipzen A."/>
            <person name="Sullivan W."/>
            <person name="Andreopoulos W.B."/>
            <person name="Clum A."/>
            <person name="Lindquist E."/>
            <person name="Daum C."/>
            <person name="Ramamoorthy G.K."/>
            <person name="Gryganskyi A."/>
            <person name="Culley D."/>
            <person name="Magnuson J.K."/>
            <person name="James T.Y."/>
            <person name="O'Malley M.A."/>
            <person name="Stajich J.E."/>
            <person name="Spatafora J.W."/>
            <person name="Visel A."/>
            <person name="Grigoriev I.V."/>
        </authorList>
    </citation>
    <scope>NUCLEOTIDE SEQUENCE [LARGE SCALE GENOMIC DNA]</scope>
    <source>
        <strain evidence="2 3">68-887.2</strain>
    </source>
</reference>
<dbReference type="PANTHER" id="PTHR48148">
    <property type="entry name" value="KERATINOCYTE PROLINE-RICH PROTEIN"/>
    <property type="match status" value="1"/>
</dbReference>
<dbReference type="InParanoid" id="A0A1Y2AJ97"/>
<proteinExistence type="predicted"/>
<accession>A0A1Y2AJ97</accession>